<comment type="caution">
    <text evidence="2">The sequence shown here is derived from an EMBL/GenBank/DDBJ whole genome shotgun (WGS) entry which is preliminary data.</text>
</comment>
<dbReference type="GeneID" id="24259944"/>
<proteinExistence type="predicted"/>
<feature type="region of interest" description="Disordered" evidence="1">
    <location>
        <begin position="1"/>
        <end position="24"/>
    </location>
</feature>
<dbReference type="EMBL" id="VZUL01000003">
    <property type="protein sequence ID" value="KAB1083562.1"/>
    <property type="molecule type" value="Genomic_DNA"/>
</dbReference>
<accession>A0A6A1TJK9</accession>
<reference evidence="2 3" key="1">
    <citation type="submission" date="2019-09" db="EMBL/GenBank/DDBJ databases">
        <title>Genome sequencing of Ng87 strain.</title>
        <authorList>
            <person name="Karasev E.S."/>
            <person name="Andronov E."/>
        </authorList>
    </citation>
    <scope>NUCLEOTIDE SEQUENCE [LARGE SCALE GENOMIC DNA]</scope>
    <source>
        <strain evidence="2 3">Ng87</strain>
    </source>
</reference>
<organism evidence="2 3">
    <name type="scientific">Neorhizobium galegae</name>
    <name type="common">Rhizobium galegae</name>
    <dbReference type="NCBI Taxonomy" id="399"/>
    <lineage>
        <taxon>Bacteria</taxon>
        <taxon>Pseudomonadati</taxon>
        <taxon>Pseudomonadota</taxon>
        <taxon>Alphaproteobacteria</taxon>
        <taxon>Hyphomicrobiales</taxon>
        <taxon>Rhizobiaceae</taxon>
        <taxon>Rhizobium/Agrobacterium group</taxon>
        <taxon>Neorhizobium</taxon>
    </lineage>
</organism>
<gene>
    <name evidence="2" type="ORF">F4V91_29175</name>
</gene>
<protein>
    <submittedName>
        <fullName evidence="2">Uncharacterized protein</fullName>
    </submittedName>
</protein>
<evidence type="ECO:0000313" key="3">
    <source>
        <dbReference type="Proteomes" id="UP000386575"/>
    </source>
</evidence>
<dbReference type="AlphaFoldDB" id="A0A6A1TJK9"/>
<evidence type="ECO:0000256" key="1">
    <source>
        <dbReference type="SAM" id="MobiDB-lite"/>
    </source>
</evidence>
<sequence length="68" mass="7306">MRLGEYPPAALPVQDDARHNPALTGEPARRVRETIDGLFDRIPEFSARIVLSGSQGFYAGLGLAALAL</sequence>
<dbReference type="Proteomes" id="UP000386575">
    <property type="component" value="Unassembled WGS sequence"/>
</dbReference>
<name>A0A6A1TJK9_NEOGA</name>
<dbReference type="RefSeq" id="WP_041364501.1">
    <property type="nucleotide sequence ID" value="NZ_VZUL01000003.1"/>
</dbReference>
<evidence type="ECO:0000313" key="2">
    <source>
        <dbReference type="EMBL" id="KAB1083562.1"/>
    </source>
</evidence>